<organism evidence="2 3">
    <name type="scientific">Cellvibrio mixtus</name>
    <dbReference type="NCBI Taxonomy" id="39650"/>
    <lineage>
        <taxon>Bacteria</taxon>
        <taxon>Pseudomonadati</taxon>
        <taxon>Pseudomonadota</taxon>
        <taxon>Gammaproteobacteria</taxon>
        <taxon>Cellvibrionales</taxon>
        <taxon>Cellvibrionaceae</taxon>
        <taxon>Cellvibrio</taxon>
    </lineage>
</organism>
<gene>
    <name evidence="2" type="ORF">CBP51_15770</name>
</gene>
<keyword evidence="1" id="KW-1133">Transmembrane helix</keyword>
<evidence type="ECO:0000313" key="2">
    <source>
        <dbReference type="EMBL" id="OZY84632.1"/>
    </source>
</evidence>
<keyword evidence="1" id="KW-0812">Transmembrane</keyword>
<sequence>MSLLNDMLRDLSQDLSRPQQIEQNDADKNADFFRSQEQRELFAQSSAAKPLPRRLLPSIVVFVVVLGSLVGVQYFLPKKPVSSTAESATPLPEIAQEAPVPDTAVTLSPALDERLAALESAVNRLGDAVVSAQQNTTTEYIPVEPEPERENSDVAIPEQTASVSIQDPFDDASLKQSENSDANEAVADEPVNGEVVGDPSLFIAPNPAWQDRQFAARMREMFQTGQVAQSVAQLQTFITSHANPYESTILLLDILCEQENAVAAQQVLQQASFLPAVEQTYYAAKITLLAGNNAEAIGMLESALPEAENHERYRALLAGLYQRTGMNEEAASHYRRLLNVFGEKPAYWLGFALAQDALNQSQLAVQAYQRVNQYSDLQPQVRQYIEQRLQVLQQ</sequence>
<name>A0A266Q475_9GAMM</name>
<dbReference type="RefSeq" id="WP_094985671.1">
    <property type="nucleotide sequence ID" value="NZ_NHNI01000002.1"/>
</dbReference>
<keyword evidence="3" id="KW-1185">Reference proteome</keyword>
<dbReference type="Proteomes" id="UP000216101">
    <property type="component" value="Unassembled WGS sequence"/>
</dbReference>
<dbReference type="InterPro" id="IPR011990">
    <property type="entry name" value="TPR-like_helical_dom_sf"/>
</dbReference>
<proteinExistence type="predicted"/>
<dbReference type="SUPFAM" id="SSF48452">
    <property type="entry name" value="TPR-like"/>
    <property type="match status" value="1"/>
</dbReference>
<evidence type="ECO:0000256" key="1">
    <source>
        <dbReference type="SAM" id="Phobius"/>
    </source>
</evidence>
<feature type="transmembrane region" description="Helical" evidence="1">
    <location>
        <begin position="55"/>
        <end position="76"/>
    </location>
</feature>
<keyword evidence="1" id="KW-0472">Membrane</keyword>
<protein>
    <submittedName>
        <fullName evidence="2">Uncharacterized protein</fullName>
    </submittedName>
</protein>
<accession>A0A266Q475</accession>
<comment type="caution">
    <text evidence="2">The sequence shown here is derived from an EMBL/GenBank/DDBJ whole genome shotgun (WGS) entry which is preliminary data.</text>
</comment>
<dbReference type="AlphaFoldDB" id="A0A266Q475"/>
<evidence type="ECO:0000313" key="3">
    <source>
        <dbReference type="Proteomes" id="UP000216101"/>
    </source>
</evidence>
<reference evidence="3" key="1">
    <citation type="submission" date="2017-05" db="EMBL/GenBank/DDBJ databases">
        <authorList>
            <person name="Barney B.M."/>
        </authorList>
    </citation>
    <scope>NUCLEOTIDE SEQUENCE [LARGE SCALE GENOMIC DNA]</scope>
    <source>
        <strain evidence="3">PSBB022</strain>
    </source>
</reference>
<dbReference type="Gene3D" id="1.25.40.10">
    <property type="entry name" value="Tetratricopeptide repeat domain"/>
    <property type="match status" value="1"/>
</dbReference>
<dbReference type="EMBL" id="NHNI01000002">
    <property type="protein sequence ID" value="OZY84632.1"/>
    <property type="molecule type" value="Genomic_DNA"/>
</dbReference>